<dbReference type="SUPFAM" id="SSF51735">
    <property type="entry name" value="NAD(P)-binding Rossmann-fold domains"/>
    <property type="match status" value="1"/>
</dbReference>
<dbReference type="PANTHER" id="PTHR43639">
    <property type="entry name" value="OXIDOREDUCTASE, SHORT-CHAIN DEHYDROGENASE/REDUCTASE FAMILY (AFU_ORTHOLOGUE AFUA_5G02870)"/>
    <property type="match status" value="1"/>
</dbReference>
<dbReference type="FunFam" id="3.40.50.720:FF:000084">
    <property type="entry name" value="Short-chain dehydrogenase reductase"/>
    <property type="match status" value="1"/>
</dbReference>
<comment type="caution">
    <text evidence="4">The sequence shown here is derived from an EMBL/GenBank/DDBJ whole genome shotgun (WGS) entry which is preliminary data.</text>
</comment>
<dbReference type="InterPro" id="IPR057326">
    <property type="entry name" value="KR_dom"/>
</dbReference>
<evidence type="ECO:0000259" key="3">
    <source>
        <dbReference type="SMART" id="SM00822"/>
    </source>
</evidence>
<dbReference type="GO" id="GO:0016491">
    <property type="term" value="F:oxidoreductase activity"/>
    <property type="evidence" value="ECO:0007669"/>
    <property type="project" value="UniProtKB-KW"/>
</dbReference>
<comment type="similarity">
    <text evidence="1">Belongs to the short-chain dehydrogenases/reductases (SDR) family.</text>
</comment>
<keyword evidence="2" id="KW-0560">Oxidoreductase</keyword>
<dbReference type="PANTHER" id="PTHR43639:SF1">
    <property type="entry name" value="SHORT-CHAIN DEHYDROGENASE_REDUCTASE FAMILY PROTEIN"/>
    <property type="match status" value="1"/>
</dbReference>
<dbReference type="RefSeq" id="WP_128324948.1">
    <property type="nucleotide sequence ID" value="NZ_QJRG01000047.1"/>
</dbReference>
<evidence type="ECO:0000313" key="5">
    <source>
        <dbReference type="Proteomes" id="UP000288983"/>
    </source>
</evidence>
<dbReference type="NCBIfam" id="NF005559">
    <property type="entry name" value="PRK07231.1"/>
    <property type="match status" value="1"/>
</dbReference>
<organism evidence="4 5">
    <name type="scientific">Pseudomonas alkylphenolica</name>
    <dbReference type="NCBI Taxonomy" id="237609"/>
    <lineage>
        <taxon>Bacteria</taxon>
        <taxon>Pseudomonadati</taxon>
        <taxon>Pseudomonadota</taxon>
        <taxon>Gammaproteobacteria</taxon>
        <taxon>Pseudomonadales</taxon>
        <taxon>Pseudomonadaceae</taxon>
        <taxon>Pseudomonas</taxon>
    </lineage>
</organism>
<dbReference type="InterPro" id="IPR020904">
    <property type="entry name" value="Sc_DH/Rdtase_CS"/>
</dbReference>
<dbReference type="Gene3D" id="3.40.50.720">
    <property type="entry name" value="NAD(P)-binding Rossmann-like Domain"/>
    <property type="match status" value="1"/>
</dbReference>
<sequence>MAQLNNKVAIVTGAASGFGACIARRYVEEGAKVVLADINFEAAARLADELGANAIAAACDVTQADQVQAAVDLCVSKFGVPDVVVNNAGTTHRNQPLMDVDEKTFDRVFAVNVKSIFHMTKSVVPLMRARKSGSIINVGSVAGIRPRPGLTWYNGSKGAVNLLSKSLAVELGPDGIRVNNICPVMGETALLEDFMGMPDTPENRKKFLATIPLGRLAKPDDIAAVAVFLATDAAAFLNGVELPVDGGRVV</sequence>
<dbReference type="PRINTS" id="PR00080">
    <property type="entry name" value="SDRFAMILY"/>
</dbReference>
<feature type="domain" description="Ketoreductase" evidence="3">
    <location>
        <begin position="7"/>
        <end position="187"/>
    </location>
</feature>
<dbReference type="AlphaFoldDB" id="A0A443ZQH5"/>
<dbReference type="PROSITE" id="PS00061">
    <property type="entry name" value="ADH_SHORT"/>
    <property type="match status" value="1"/>
</dbReference>
<dbReference type="PRINTS" id="PR00081">
    <property type="entry name" value="GDHRDH"/>
</dbReference>
<dbReference type="InterPro" id="IPR036291">
    <property type="entry name" value="NAD(P)-bd_dom_sf"/>
</dbReference>
<dbReference type="EMBL" id="QJRG01000047">
    <property type="protein sequence ID" value="RWU21345.1"/>
    <property type="molecule type" value="Genomic_DNA"/>
</dbReference>
<evidence type="ECO:0000256" key="2">
    <source>
        <dbReference type="ARBA" id="ARBA00023002"/>
    </source>
</evidence>
<accession>A0A443ZQH5</accession>
<reference evidence="4 5" key="1">
    <citation type="submission" date="2018-06" db="EMBL/GenBank/DDBJ databases">
        <title>Bacteria isolated from soil of Wuhan.</title>
        <authorList>
            <person name="Wei X."/>
            <person name="Chunhua H."/>
        </authorList>
    </citation>
    <scope>NUCLEOTIDE SEQUENCE [LARGE SCALE GENOMIC DNA]</scope>
    <source>
        <strain evidence="5">xwS2</strain>
    </source>
</reference>
<dbReference type="OrthoDB" id="9787298at2"/>
<proteinExistence type="inferred from homology"/>
<name>A0A443ZQH5_9PSED</name>
<dbReference type="PROSITE" id="PS51257">
    <property type="entry name" value="PROKAR_LIPOPROTEIN"/>
    <property type="match status" value="1"/>
</dbReference>
<evidence type="ECO:0000256" key="1">
    <source>
        <dbReference type="ARBA" id="ARBA00006484"/>
    </source>
</evidence>
<dbReference type="InterPro" id="IPR002347">
    <property type="entry name" value="SDR_fam"/>
</dbReference>
<dbReference type="SMART" id="SM00822">
    <property type="entry name" value="PKS_KR"/>
    <property type="match status" value="1"/>
</dbReference>
<gene>
    <name evidence="4" type="ORF">DM813_19375</name>
</gene>
<dbReference type="Pfam" id="PF13561">
    <property type="entry name" value="adh_short_C2"/>
    <property type="match status" value="1"/>
</dbReference>
<protein>
    <submittedName>
        <fullName evidence="4">Short chain dehydrogenase</fullName>
    </submittedName>
</protein>
<evidence type="ECO:0000313" key="4">
    <source>
        <dbReference type="EMBL" id="RWU21345.1"/>
    </source>
</evidence>
<dbReference type="Proteomes" id="UP000288983">
    <property type="component" value="Unassembled WGS sequence"/>
</dbReference>